<keyword evidence="8" id="KW-0788">Thiol protease</keyword>
<protein>
    <recommendedName>
        <fullName evidence="4">ubiquitinyl hydrolase 1</fullName>
        <ecNumber evidence="4">3.4.19.12</ecNumber>
    </recommendedName>
</protein>
<dbReference type="OrthoDB" id="514249at2759"/>
<evidence type="ECO:0000256" key="8">
    <source>
        <dbReference type="ARBA" id="ARBA00022807"/>
    </source>
</evidence>
<dbReference type="EMBL" id="LHPG02000001">
    <property type="protein sequence ID" value="PRW61213.1"/>
    <property type="molecule type" value="Genomic_DNA"/>
</dbReference>
<dbReference type="PANTHER" id="PTHR21646:SF33">
    <property type="entry name" value="UBIQUITIN CARBOXYL-TERMINAL HYDROLASE 22"/>
    <property type="match status" value="1"/>
</dbReference>
<dbReference type="GO" id="GO:0004843">
    <property type="term" value="F:cysteine-type deubiquitinase activity"/>
    <property type="evidence" value="ECO:0007669"/>
    <property type="project" value="UniProtKB-EC"/>
</dbReference>
<reference evidence="15 16" key="1">
    <citation type="journal article" date="2018" name="Plant J.">
        <title>Genome sequences of Chlorella sorokiniana UTEX 1602 and Micractinium conductrix SAG 241.80: implications to maltose excretion by a green alga.</title>
        <authorList>
            <person name="Arriola M.B."/>
            <person name="Velmurugan N."/>
            <person name="Zhang Y."/>
            <person name="Plunkett M.H."/>
            <person name="Hondzo H."/>
            <person name="Barney B.M."/>
        </authorList>
    </citation>
    <scope>NUCLEOTIDE SEQUENCE [LARGE SCALE GENOMIC DNA]</scope>
    <source>
        <strain evidence="16">UTEX 1602</strain>
    </source>
</reference>
<keyword evidence="16" id="KW-1185">Reference proteome</keyword>
<feature type="transmembrane region" description="Helical" evidence="13">
    <location>
        <begin position="922"/>
        <end position="941"/>
    </location>
</feature>
<evidence type="ECO:0000256" key="11">
    <source>
        <dbReference type="ARBA" id="ARBA00023242"/>
    </source>
</evidence>
<evidence type="ECO:0000256" key="1">
    <source>
        <dbReference type="ARBA" id="ARBA00000707"/>
    </source>
</evidence>
<gene>
    <name evidence="15" type="ORF">C2E21_0684</name>
</gene>
<evidence type="ECO:0000256" key="3">
    <source>
        <dbReference type="ARBA" id="ARBA00009085"/>
    </source>
</evidence>
<dbReference type="Proteomes" id="UP000239899">
    <property type="component" value="Unassembled WGS sequence"/>
</dbReference>
<comment type="similarity">
    <text evidence="3">Belongs to the peptidase C19 family.</text>
</comment>
<dbReference type="AlphaFoldDB" id="A0A2P6U4H1"/>
<evidence type="ECO:0000256" key="2">
    <source>
        <dbReference type="ARBA" id="ARBA00004123"/>
    </source>
</evidence>
<evidence type="ECO:0000256" key="7">
    <source>
        <dbReference type="ARBA" id="ARBA00022801"/>
    </source>
</evidence>
<evidence type="ECO:0000256" key="4">
    <source>
        <dbReference type="ARBA" id="ARBA00012759"/>
    </source>
</evidence>
<keyword evidence="10" id="KW-0804">Transcription</keyword>
<feature type="region of interest" description="Disordered" evidence="12">
    <location>
        <begin position="370"/>
        <end position="391"/>
    </location>
</feature>
<dbReference type="GO" id="GO:0006508">
    <property type="term" value="P:proteolysis"/>
    <property type="evidence" value="ECO:0007669"/>
    <property type="project" value="UniProtKB-KW"/>
</dbReference>
<evidence type="ECO:0000256" key="12">
    <source>
        <dbReference type="SAM" id="MobiDB-lite"/>
    </source>
</evidence>
<dbReference type="PROSITE" id="PS00973">
    <property type="entry name" value="USP_2"/>
    <property type="match status" value="1"/>
</dbReference>
<organism evidence="15 16">
    <name type="scientific">Chlorella sorokiniana</name>
    <name type="common">Freshwater green alga</name>
    <dbReference type="NCBI Taxonomy" id="3076"/>
    <lineage>
        <taxon>Eukaryota</taxon>
        <taxon>Viridiplantae</taxon>
        <taxon>Chlorophyta</taxon>
        <taxon>core chlorophytes</taxon>
        <taxon>Trebouxiophyceae</taxon>
        <taxon>Chlorellales</taxon>
        <taxon>Chlorellaceae</taxon>
        <taxon>Chlorella clade</taxon>
        <taxon>Chlorella</taxon>
    </lineage>
</organism>
<feature type="compositionally biased region" description="Low complexity" evidence="12">
    <location>
        <begin position="539"/>
        <end position="573"/>
    </location>
</feature>
<dbReference type="PROSITE" id="PS00972">
    <property type="entry name" value="USP_1"/>
    <property type="match status" value="1"/>
</dbReference>
<dbReference type="InterPro" id="IPR018200">
    <property type="entry name" value="USP_CS"/>
</dbReference>
<keyword evidence="5" id="KW-0645">Protease</keyword>
<feature type="region of interest" description="Disordered" evidence="12">
    <location>
        <begin position="765"/>
        <end position="833"/>
    </location>
</feature>
<dbReference type="PANTHER" id="PTHR21646">
    <property type="entry name" value="UBIQUITIN CARBOXYL-TERMINAL HYDROLASE"/>
    <property type="match status" value="1"/>
</dbReference>
<evidence type="ECO:0000256" key="10">
    <source>
        <dbReference type="ARBA" id="ARBA00023163"/>
    </source>
</evidence>
<dbReference type="Gene3D" id="3.90.70.10">
    <property type="entry name" value="Cysteine proteinases"/>
    <property type="match status" value="2"/>
</dbReference>
<evidence type="ECO:0000256" key="9">
    <source>
        <dbReference type="ARBA" id="ARBA00023015"/>
    </source>
</evidence>
<keyword evidence="13" id="KW-0472">Membrane</keyword>
<dbReference type="GO" id="GO:0016579">
    <property type="term" value="P:protein deubiquitination"/>
    <property type="evidence" value="ECO:0007669"/>
    <property type="project" value="InterPro"/>
</dbReference>
<dbReference type="Pfam" id="PF00443">
    <property type="entry name" value="UCH"/>
    <property type="match status" value="1"/>
</dbReference>
<evidence type="ECO:0000259" key="14">
    <source>
        <dbReference type="PROSITE" id="PS50235"/>
    </source>
</evidence>
<dbReference type="InterPro" id="IPR050185">
    <property type="entry name" value="Ub_carboxyl-term_hydrolase"/>
</dbReference>
<dbReference type="InterPro" id="IPR038765">
    <property type="entry name" value="Papain-like_cys_pep_sf"/>
</dbReference>
<comment type="subcellular location">
    <subcellularLocation>
        <location evidence="2">Nucleus</location>
    </subcellularLocation>
</comment>
<feature type="transmembrane region" description="Helical" evidence="13">
    <location>
        <begin position="953"/>
        <end position="972"/>
    </location>
</feature>
<name>A0A2P6U4H1_CHLSO</name>
<accession>A0A2P6U4H1</accession>
<feature type="region of interest" description="Disordered" evidence="12">
    <location>
        <begin position="434"/>
        <end position="477"/>
    </location>
</feature>
<sequence>MTSPGKRRCGGCPHCAELWGSRRALSQLQRSLLAHFQERKAADEPLMPLGEGAMCLACSVQSDTPQTHPEAGHLGCPGPPILLDLRTGELYCTACADYVFDRGFDLALQSALAAAKNGGSRGASGASGADAAGSEATAADGAPPRGGAAPEALPTAELARALVDGGFRPLAADGFPAGLRGLNNLGNTCFMNSVLQAILHAPLLGNHYLLNRHSKAGCAITADGGYCVNCELDGVFSAAYSGRRSGYSPAQFLHTWWMLAGGGLAGYQQQDAHEFFCFVLEMMAATAGPDNITQRVFGGTLRSDLVCACCGHVSTSHEQFSHLSLDIPPPQQLIAPTILPRPTGGAGGSQATAAAAAAATPAAAAAAAKAASAPAPRSHKKGASGSKADGKAKLVGAAKLSHERALARKAAEAAAAAAAAAGQAAASDVQSMLEGVGSQPMPGLVPRVQGAPPPALQQRAQQNGGGADNSSEGDAADLCASDSMSLGASVGAGGGMLGQSGLEAASGIGAHGSVLGMGGDDAQDTLCSPRHRLNGGAGLAPAPGGTTAGQPPSWWPKQQQQQQQHQQQQQQQQAGRQDDSGSPDLETTGMQIEVSGISLSALEPSVAPPALPLAGAAGLPLALGSAQQQQQDALAAATNLPGTQDAAAAAAGAAAAALPPQLAGYYRWPGASLLGCLNRFTHAEQLGAGERWTCERCLSSAHAVKQLSLRHLPPLLVFHAKRFEHAGGLRAVAKKLDTYLSFPLSDLDMRPYLASAVLRSRFRLPPPPPAPALAAKARRASTGQLAQPQHDGQQQQQQQRSPASEGGVRRSRSGAPPGGAGEAGGADEASETANGLSLDPGQYLYDLYAVVCHRGSFQGGHYVAYVRAADRRWYLCDDAWVTASDEEAACLSSISLSRSTQVATGSAAGMLLTFLASPNGRAWLTTASGALAYVGFCGVVGKLRLLPSVLARKLMHIGTGPLYLLCWPLYTAAPASRWLAASVVVAAGLQFALVGSGVLRNQALVAGASRTGRREELLRGPLFYAIAHTAVTLALWRGSPAGVLALAVLCGGDGLAEVVGRSAGSRTPRLPHNPAKTWAGSLACWAGGAAAALPLLLHFRSCGMFDTAIAAGGPAAAAALSGWRLAAGVALCCGVGAAVESLPLGEADNFAVPAATALAARLYFGS</sequence>
<evidence type="ECO:0000313" key="15">
    <source>
        <dbReference type="EMBL" id="PRW61213.1"/>
    </source>
</evidence>
<feature type="region of interest" description="Disordered" evidence="12">
    <location>
        <begin position="521"/>
        <end position="587"/>
    </location>
</feature>
<comment type="caution">
    <text evidence="15">The sequence shown here is derived from an EMBL/GenBank/DDBJ whole genome shotgun (WGS) entry which is preliminary data.</text>
</comment>
<comment type="catalytic activity">
    <reaction evidence="1">
        <text>Thiol-dependent hydrolysis of ester, thioester, amide, peptide and isopeptide bonds formed by the C-terminal Gly of ubiquitin (a 76-residue protein attached to proteins as an intracellular targeting signal).</text>
        <dbReference type="EC" id="3.4.19.12"/>
    </reaction>
</comment>
<evidence type="ECO:0000313" key="16">
    <source>
        <dbReference type="Proteomes" id="UP000239899"/>
    </source>
</evidence>
<evidence type="ECO:0000256" key="6">
    <source>
        <dbReference type="ARBA" id="ARBA00022786"/>
    </source>
</evidence>
<keyword evidence="6" id="KW-0833">Ubl conjugation pathway</keyword>
<keyword evidence="13" id="KW-0812">Transmembrane</keyword>
<feature type="domain" description="USP" evidence="14">
    <location>
        <begin position="180"/>
        <end position="917"/>
    </location>
</feature>
<feature type="region of interest" description="Disordered" evidence="12">
    <location>
        <begin position="119"/>
        <end position="150"/>
    </location>
</feature>
<keyword evidence="9" id="KW-0805">Transcription regulation</keyword>
<keyword evidence="13" id="KW-1133">Transmembrane helix</keyword>
<proteinExistence type="inferred from homology"/>
<feature type="transmembrane region" description="Helical" evidence="13">
    <location>
        <begin position="978"/>
        <end position="999"/>
    </location>
</feature>
<feature type="transmembrane region" description="Helical" evidence="13">
    <location>
        <begin position="1020"/>
        <end position="1036"/>
    </location>
</feature>
<evidence type="ECO:0000256" key="5">
    <source>
        <dbReference type="ARBA" id="ARBA00022670"/>
    </source>
</evidence>
<feature type="compositionally biased region" description="Low complexity" evidence="12">
    <location>
        <begin position="784"/>
        <end position="799"/>
    </location>
</feature>
<dbReference type="SUPFAM" id="SSF54001">
    <property type="entry name" value="Cysteine proteinases"/>
    <property type="match status" value="1"/>
</dbReference>
<feature type="transmembrane region" description="Helical" evidence="13">
    <location>
        <begin position="1078"/>
        <end position="1097"/>
    </location>
</feature>
<keyword evidence="7 15" id="KW-0378">Hydrolase</keyword>
<keyword evidence="11" id="KW-0539">Nucleus</keyword>
<dbReference type="GO" id="GO:0005634">
    <property type="term" value="C:nucleus"/>
    <property type="evidence" value="ECO:0007669"/>
    <property type="project" value="UniProtKB-SubCell"/>
</dbReference>
<dbReference type="STRING" id="3076.A0A2P6U4H1"/>
<dbReference type="EC" id="3.4.19.12" evidence="4"/>
<dbReference type="InterPro" id="IPR001394">
    <property type="entry name" value="Peptidase_C19_UCH"/>
</dbReference>
<dbReference type="PROSITE" id="PS50235">
    <property type="entry name" value="USP_3"/>
    <property type="match status" value="1"/>
</dbReference>
<evidence type="ECO:0000256" key="13">
    <source>
        <dbReference type="SAM" id="Phobius"/>
    </source>
</evidence>
<dbReference type="InterPro" id="IPR028889">
    <property type="entry name" value="USP"/>
</dbReference>